<dbReference type="PROSITE" id="PS51375">
    <property type="entry name" value="PPR"/>
    <property type="match status" value="1"/>
</dbReference>
<evidence type="ECO:0000313" key="5">
    <source>
        <dbReference type="EMBL" id="TKW09390.1"/>
    </source>
</evidence>
<dbReference type="NCBIfam" id="TIGR00756">
    <property type="entry name" value="PPR"/>
    <property type="match status" value="2"/>
</dbReference>
<dbReference type="InterPro" id="IPR002885">
    <property type="entry name" value="PPR_rpt"/>
</dbReference>
<accession>A0A4U6U1M2</accession>
<proteinExistence type="inferred from homology"/>
<keyword evidence="6" id="KW-1185">Reference proteome</keyword>
<reference evidence="5" key="1">
    <citation type="submission" date="2019-03" db="EMBL/GenBank/DDBJ databases">
        <title>WGS assembly of Setaria viridis.</title>
        <authorList>
            <person name="Huang P."/>
            <person name="Jenkins J."/>
            <person name="Grimwood J."/>
            <person name="Barry K."/>
            <person name="Healey A."/>
            <person name="Mamidi S."/>
            <person name="Sreedasyam A."/>
            <person name="Shu S."/>
            <person name="Feldman M."/>
            <person name="Wu J."/>
            <person name="Yu Y."/>
            <person name="Chen C."/>
            <person name="Johnson J."/>
            <person name="Rokhsar D."/>
            <person name="Baxter I."/>
            <person name="Schmutz J."/>
            <person name="Brutnell T."/>
            <person name="Kellogg E."/>
        </authorList>
    </citation>
    <scope>NUCLEOTIDE SEQUENCE [LARGE SCALE GENOMIC DNA]</scope>
</reference>
<keyword evidence="3" id="KW-0809">Transit peptide</keyword>
<sequence>MWVMSHAAEALVGRLDDGRDVGNGDDLGCWFLPSVPCSAMWPWFALLSLRMLVASGRGWKDPSIPSRDADAGELDEALDLFEEMQESGVRPDVISWNTLVSGFARNGDLGAALHLFDEMRLRGVEPGVNSWNCIIV</sequence>
<comment type="similarity">
    <text evidence="1">Belongs to the PPR family. P subfamily.</text>
</comment>
<evidence type="ECO:0000256" key="4">
    <source>
        <dbReference type="PROSITE-ProRule" id="PRU00708"/>
    </source>
</evidence>
<dbReference type="EMBL" id="CM016557">
    <property type="protein sequence ID" value="TKW09390.1"/>
    <property type="molecule type" value="Genomic_DNA"/>
</dbReference>
<dbReference type="Proteomes" id="UP000298652">
    <property type="component" value="Chromosome 6"/>
</dbReference>
<dbReference type="InterPro" id="IPR011990">
    <property type="entry name" value="TPR-like_helical_dom_sf"/>
</dbReference>
<dbReference type="PANTHER" id="PTHR47447:SF28">
    <property type="entry name" value="PENTACOTRIPEPTIDE-REPEAT REGION OF PRORP DOMAIN-CONTAINING PROTEIN"/>
    <property type="match status" value="1"/>
</dbReference>
<evidence type="ECO:0000256" key="2">
    <source>
        <dbReference type="ARBA" id="ARBA00022737"/>
    </source>
</evidence>
<feature type="repeat" description="PPR" evidence="4">
    <location>
        <begin position="92"/>
        <end position="126"/>
    </location>
</feature>
<evidence type="ECO:0000313" key="6">
    <source>
        <dbReference type="Proteomes" id="UP000298652"/>
    </source>
</evidence>
<dbReference type="Pfam" id="PF13812">
    <property type="entry name" value="PPR_3"/>
    <property type="match status" value="1"/>
</dbReference>
<dbReference type="Gene3D" id="1.25.40.10">
    <property type="entry name" value="Tetratricopeptide repeat domain"/>
    <property type="match status" value="1"/>
</dbReference>
<organism evidence="5 6">
    <name type="scientific">Setaria viridis</name>
    <name type="common">Green bristlegrass</name>
    <name type="synonym">Setaria italica subsp. viridis</name>
    <dbReference type="NCBI Taxonomy" id="4556"/>
    <lineage>
        <taxon>Eukaryota</taxon>
        <taxon>Viridiplantae</taxon>
        <taxon>Streptophyta</taxon>
        <taxon>Embryophyta</taxon>
        <taxon>Tracheophyta</taxon>
        <taxon>Spermatophyta</taxon>
        <taxon>Magnoliopsida</taxon>
        <taxon>Liliopsida</taxon>
        <taxon>Poales</taxon>
        <taxon>Poaceae</taxon>
        <taxon>PACMAD clade</taxon>
        <taxon>Panicoideae</taxon>
        <taxon>Panicodae</taxon>
        <taxon>Paniceae</taxon>
        <taxon>Cenchrinae</taxon>
        <taxon>Setaria</taxon>
    </lineage>
</organism>
<evidence type="ECO:0000256" key="3">
    <source>
        <dbReference type="ARBA" id="ARBA00022946"/>
    </source>
</evidence>
<dbReference type="AlphaFoldDB" id="A0A4U6U1M2"/>
<name>A0A4U6U1M2_SETVI</name>
<protein>
    <recommendedName>
        <fullName evidence="7">Pentacotripeptide-repeat region of PRORP domain-containing protein</fullName>
    </recommendedName>
</protein>
<evidence type="ECO:0000256" key="1">
    <source>
        <dbReference type="ARBA" id="ARBA00007626"/>
    </source>
</evidence>
<keyword evidence="2" id="KW-0677">Repeat</keyword>
<dbReference type="Gramene" id="TKW09390">
    <property type="protein sequence ID" value="TKW09390"/>
    <property type="gene ID" value="SEVIR_6G091400v2"/>
</dbReference>
<dbReference type="PANTHER" id="PTHR47447">
    <property type="entry name" value="OS03G0856100 PROTEIN"/>
    <property type="match status" value="1"/>
</dbReference>
<evidence type="ECO:0008006" key="7">
    <source>
        <dbReference type="Google" id="ProtNLM"/>
    </source>
</evidence>
<gene>
    <name evidence="5" type="ORF">SEVIR_6G091400v2</name>
</gene>